<reference evidence="1" key="1">
    <citation type="submission" date="2020-05" db="UniProtKB">
        <authorList>
            <consortium name="EnsemblMetazoa"/>
        </authorList>
    </citation>
    <scope>IDENTIFICATION</scope>
    <source>
        <strain evidence="1">FUMOZ</strain>
    </source>
</reference>
<dbReference type="VEuPathDB" id="VectorBase:AFUN005385"/>
<dbReference type="AlphaFoldDB" id="A0A182RGM6"/>
<name>A0A182RGM6_ANOFN</name>
<proteinExistence type="predicted"/>
<sequence length="62" mass="7082">MTVEIDESVLTKRKYNRGRLSANNQNKEVCTNSTFSRICNHLIHYSFPCSVPPTRCTGTKAY</sequence>
<accession>A0A182RGM6</accession>
<dbReference type="EnsemblMetazoa" id="AFUN005385-RA">
    <property type="protein sequence ID" value="AFUN005385-PA"/>
    <property type="gene ID" value="AFUN005385"/>
</dbReference>
<evidence type="ECO:0000313" key="1">
    <source>
        <dbReference type="EnsemblMetazoa" id="AFUN005385-PA"/>
    </source>
</evidence>
<protein>
    <submittedName>
        <fullName evidence="1">Uncharacterized protein</fullName>
    </submittedName>
</protein>
<organism evidence="1">
    <name type="scientific">Anopheles funestus</name>
    <name type="common">African malaria mosquito</name>
    <dbReference type="NCBI Taxonomy" id="62324"/>
    <lineage>
        <taxon>Eukaryota</taxon>
        <taxon>Metazoa</taxon>
        <taxon>Ecdysozoa</taxon>
        <taxon>Arthropoda</taxon>
        <taxon>Hexapoda</taxon>
        <taxon>Insecta</taxon>
        <taxon>Pterygota</taxon>
        <taxon>Neoptera</taxon>
        <taxon>Endopterygota</taxon>
        <taxon>Diptera</taxon>
        <taxon>Nematocera</taxon>
        <taxon>Culicoidea</taxon>
        <taxon>Culicidae</taxon>
        <taxon>Anophelinae</taxon>
        <taxon>Anopheles</taxon>
    </lineage>
</organism>